<reference evidence="2 3" key="1">
    <citation type="journal article" date="2023" name="bioRxiv">
        <title>Conserved and derived expression patterns and positive selection on dental genes reveal complex evolutionary context of ever-growing rodent molars.</title>
        <authorList>
            <person name="Calamari Z.T."/>
            <person name="Song A."/>
            <person name="Cohen E."/>
            <person name="Akter M."/>
            <person name="Roy R.D."/>
            <person name="Hallikas O."/>
            <person name="Christensen M.M."/>
            <person name="Li P."/>
            <person name="Marangoni P."/>
            <person name="Jernvall J."/>
            <person name="Klein O.D."/>
        </authorList>
    </citation>
    <scope>NUCLEOTIDE SEQUENCE [LARGE SCALE GENOMIC DNA]</scope>
    <source>
        <strain evidence="2">V071</strain>
    </source>
</reference>
<keyword evidence="1" id="KW-0812">Transmembrane</keyword>
<accession>A0AAW0J7Y5</accession>
<sequence>MQGYLLHWGDWKVHPTYSDEKPRRQGFGVCVCHFQGPSAFDSLVLYTAVSSMLQGYSSVFQALLGTFFTWAMTAAGAALVFVFSSGQRRILDGSLGFAAGVSRF</sequence>
<protein>
    <submittedName>
        <fullName evidence="2">Uncharacterized protein</fullName>
    </submittedName>
</protein>
<keyword evidence="1" id="KW-0472">Membrane</keyword>
<feature type="transmembrane region" description="Helical" evidence="1">
    <location>
        <begin position="59"/>
        <end position="83"/>
    </location>
</feature>
<keyword evidence="3" id="KW-1185">Reference proteome</keyword>
<dbReference type="AlphaFoldDB" id="A0AAW0J7Y5"/>
<keyword evidence="1" id="KW-1133">Transmembrane helix</keyword>
<evidence type="ECO:0000313" key="2">
    <source>
        <dbReference type="EMBL" id="KAK7822622.1"/>
    </source>
</evidence>
<evidence type="ECO:0000256" key="1">
    <source>
        <dbReference type="SAM" id="Phobius"/>
    </source>
</evidence>
<evidence type="ECO:0000313" key="3">
    <source>
        <dbReference type="Proteomes" id="UP001488838"/>
    </source>
</evidence>
<dbReference type="Proteomes" id="UP001488838">
    <property type="component" value="Unassembled WGS sequence"/>
</dbReference>
<proteinExistence type="predicted"/>
<dbReference type="EMBL" id="JBBHLL010000057">
    <property type="protein sequence ID" value="KAK7822622.1"/>
    <property type="molecule type" value="Genomic_DNA"/>
</dbReference>
<organism evidence="2 3">
    <name type="scientific">Myodes glareolus</name>
    <name type="common">Bank vole</name>
    <name type="synonym">Clethrionomys glareolus</name>
    <dbReference type="NCBI Taxonomy" id="447135"/>
    <lineage>
        <taxon>Eukaryota</taxon>
        <taxon>Metazoa</taxon>
        <taxon>Chordata</taxon>
        <taxon>Craniata</taxon>
        <taxon>Vertebrata</taxon>
        <taxon>Euteleostomi</taxon>
        <taxon>Mammalia</taxon>
        <taxon>Eutheria</taxon>
        <taxon>Euarchontoglires</taxon>
        <taxon>Glires</taxon>
        <taxon>Rodentia</taxon>
        <taxon>Myomorpha</taxon>
        <taxon>Muroidea</taxon>
        <taxon>Cricetidae</taxon>
        <taxon>Arvicolinae</taxon>
        <taxon>Myodes</taxon>
    </lineage>
</organism>
<name>A0AAW0J7Y5_MYOGA</name>
<gene>
    <name evidence="2" type="ORF">U0070_001970</name>
</gene>
<comment type="caution">
    <text evidence="2">The sequence shown here is derived from an EMBL/GenBank/DDBJ whole genome shotgun (WGS) entry which is preliminary data.</text>
</comment>